<accession>D8UIK9</accession>
<reference evidence="1 2" key="1">
    <citation type="journal article" date="2010" name="Science">
        <title>Genomic analysis of organismal complexity in the multicellular green alga Volvox carteri.</title>
        <authorList>
            <person name="Prochnik S.E."/>
            <person name="Umen J."/>
            <person name="Nedelcu A.M."/>
            <person name="Hallmann A."/>
            <person name="Miller S.M."/>
            <person name="Nishii I."/>
            <person name="Ferris P."/>
            <person name="Kuo A."/>
            <person name="Mitros T."/>
            <person name="Fritz-Laylin L.K."/>
            <person name="Hellsten U."/>
            <person name="Chapman J."/>
            <person name="Simakov O."/>
            <person name="Rensing S.A."/>
            <person name="Terry A."/>
            <person name="Pangilinan J."/>
            <person name="Kapitonov V."/>
            <person name="Jurka J."/>
            <person name="Salamov A."/>
            <person name="Shapiro H."/>
            <person name="Schmutz J."/>
            <person name="Grimwood J."/>
            <person name="Lindquist E."/>
            <person name="Lucas S."/>
            <person name="Grigoriev I.V."/>
            <person name="Schmitt R."/>
            <person name="Kirk D."/>
            <person name="Rokhsar D.S."/>
        </authorList>
    </citation>
    <scope>NUCLEOTIDE SEQUENCE [LARGE SCALE GENOMIC DNA]</scope>
    <source>
        <strain evidence="2">f. Nagariensis / Eve</strain>
    </source>
</reference>
<dbReference type="KEGG" id="vcn:VOLCADRAFT_99762"/>
<gene>
    <name evidence="1" type="ORF">VOLCADRAFT_99762</name>
</gene>
<keyword evidence="2" id="KW-1185">Reference proteome</keyword>
<evidence type="ECO:0000313" key="1">
    <source>
        <dbReference type="EMBL" id="EFJ40413.1"/>
    </source>
</evidence>
<dbReference type="RefSeq" id="XP_002958493.1">
    <property type="nucleotide sequence ID" value="XM_002958447.1"/>
</dbReference>
<dbReference type="InParanoid" id="D8UIK9"/>
<proteinExistence type="predicted"/>
<dbReference type="GeneID" id="9627951"/>
<evidence type="ECO:0000313" key="2">
    <source>
        <dbReference type="Proteomes" id="UP000001058"/>
    </source>
</evidence>
<organism evidence="2">
    <name type="scientific">Volvox carteri f. nagariensis</name>
    <dbReference type="NCBI Taxonomy" id="3068"/>
    <lineage>
        <taxon>Eukaryota</taxon>
        <taxon>Viridiplantae</taxon>
        <taxon>Chlorophyta</taxon>
        <taxon>core chlorophytes</taxon>
        <taxon>Chlorophyceae</taxon>
        <taxon>CS clade</taxon>
        <taxon>Chlamydomonadales</taxon>
        <taxon>Volvocaceae</taxon>
        <taxon>Volvox</taxon>
    </lineage>
</organism>
<dbReference type="EMBL" id="GL378416">
    <property type="protein sequence ID" value="EFJ40413.1"/>
    <property type="molecule type" value="Genomic_DNA"/>
</dbReference>
<sequence length="242" mass="26340">MGADAASPLLEAVIRTINAIPRTMYAASMDATQKIAGKLQEYADVMGGSYVSGDKDTRGLVVERRHRRLRGPPGRWRDLPPEILATTGMGRRHGVSHTTQQVLQLEPHLHADNGHQLGCSGGQTRLEVHGRSGQLAASRPLAKKACNWLMWSSPGAPPSYAAAPRGPLRSCMDTLHHAMSAAFSFTAVQKHCVGSHAEERIHKNVHTGRDALTLHGEHVSQEGERWSLSQMTALFEPFALLP</sequence>
<dbReference type="Proteomes" id="UP000001058">
    <property type="component" value="Unassembled WGS sequence"/>
</dbReference>
<dbReference type="AlphaFoldDB" id="D8UIK9"/>
<protein>
    <submittedName>
        <fullName evidence="1">Uncharacterized protein</fullName>
    </submittedName>
</protein>
<name>D8UIK9_VOLCA</name>